<feature type="compositionally biased region" description="Basic and acidic residues" evidence="1">
    <location>
        <begin position="50"/>
        <end position="60"/>
    </location>
</feature>
<dbReference type="EMBL" id="KQ416145">
    <property type="protein sequence ID" value="KOF98426.1"/>
    <property type="molecule type" value="Genomic_DNA"/>
</dbReference>
<feature type="compositionally biased region" description="Basic and acidic residues" evidence="1">
    <location>
        <begin position="8"/>
        <end position="31"/>
    </location>
</feature>
<reference evidence="2" key="1">
    <citation type="submission" date="2015-07" db="EMBL/GenBank/DDBJ databases">
        <title>MeaNS - Measles Nucleotide Surveillance Program.</title>
        <authorList>
            <person name="Tran T."/>
            <person name="Druce J."/>
        </authorList>
    </citation>
    <scope>NUCLEOTIDE SEQUENCE</scope>
    <source>
        <strain evidence="2">UCB-OBI-ISO-001</strain>
        <tissue evidence="2">Gonad</tissue>
    </source>
</reference>
<dbReference type="AlphaFoldDB" id="A0A0L8IAA7"/>
<accession>A0A0L8IAA7</accession>
<name>A0A0L8IAA7_OCTBM</name>
<feature type="compositionally biased region" description="Polar residues" evidence="1">
    <location>
        <begin position="33"/>
        <end position="44"/>
    </location>
</feature>
<organism evidence="2">
    <name type="scientific">Octopus bimaculoides</name>
    <name type="common">California two-spotted octopus</name>
    <dbReference type="NCBI Taxonomy" id="37653"/>
    <lineage>
        <taxon>Eukaryota</taxon>
        <taxon>Metazoa</taxon>
        <taxon>Spiralia</taxon>
        <taxon>Lophotrochozoa</taxon>
        <taxon>Mollusca</taxon>
        <taxon>Cephalopoda</taxon>
        <taxon>Coleoidea</taxon>
        <taxon>Octopodiformes</taxon>
        <taxon>Octopoda</taxon>
        <taxon>Incirrata</taxon>
        <taxon>Octopodidae</taxon>
        <taxon>Octopus</taxon>
    </lineage>
</organism>
<feature type="compositionally biased region" description="Low complexity" evidence="1">
    <location>
        <begin position="62"/>
        <end position="71"/>
    </location>
</feature>
<evidence type="ECO:0000256" key="1">
    <source>
        <dbReference type="SAM" id="MobiDB-lite"/>
    </source>
</evidence>
<protein>
    <submittedName>
        <fullName evidence="2">Uncharacterized protein</fullName>
    </submittedName>
</protein>
<gene>
    <name evidence="2" type="ORF">OCBIM_22025223mg</name>
</gene>
<sequence length="145" mass="16705">MNRNKIRHYNDSRNSNEDNNKENPDGNKYDNLRPSNTTNENTKITVPCVRKRESDVRDTVDDGNNINTNDNSNDREDSCNNKVKNKTYKPQAKCNCRVPSKCPVSGNCCWTNVIYKCSVLMQNGKRKEYIGSSIDFKQRYGSHMS</sequence>
<proteinExistence type="predicted"/>
<evidence type="ECO:0000313" key="2">
    <source>
        <dbReference type="EMBL" id="KOF98426.1"/>
    </source>
</evidence>
<feature type="region of interest" description="Disordered" evidence="1">
    <location>
        <begin position="1"/>
        <end position="81"/>
    </location>
</feature>